<dbReference type="InterPro" id="IPR032472">
    <property type="entry name" value="ArgoL2"/>
</dbReference>
<dbReference type="CDD" id="cd02846">
    <property type="entry name" value="PAZ_argonaute_like"/>
    <property type="match status" value="1"/>
</dbReference>
<reference evidence="3" key="2">
    <citation type="journal article" date="2023" name="IMA Fungus">
        <title>Comparative genomic study of the Penicillium genus elucidates a diverse pangenome and 15 lateral gene transfer events.</title>
        <authorList>
            <person name="Petersen C."/>
            <person name="Sorensen T."/>
            <person name="Nielsen M.R."/>
            <person name="Sondergaard T.E."/>
            <person name="Sorensen J.L."/>
            <person name="Fitzpatrick D.A."/>
            <person name="Frisvad J.C."/>
            <person name="Nielsen K.L."/>
        </authorList>
    </citation>
    <scope>NUCLEOTIDE SEQUENCE</scope>
    <source>
        <strain evidence="3">IBT 34128</strain>
    </source>
</reference>
<dbReference type="GeneID" id="81389988"/>
<feature type="domain" description="Piwi" evidence="2">
    <location>
        <begin position="664"/>
        <end position="983"/>
    </location>
</feature>
<dbReference type="EMBL" id="JAPMSZ010000001">
    <property type="protein sequence ID" value="KAJ5114477.1"/>
    <property type="molecule type" value="Genomic_DNA"/>
</dbReference>
<dbReference type="SMART" id="SM01163">
    <property type="entry name" value="DUF1785"/>
    <property type="match status" value="1"/>
</dbReference>
<dbReference type="Pfam" id="PF16486">
    <property type="entry name" value="ArgoN"/>
    <property type="match status" value="1"/>
</dbReference>
<dbReference type="Gene3D" id="2.170.260.10">
    <property type="entry name" value="paz domain"/>
    <property type="match status" value="1"/>
</dbReference>
<dbReference type="GO" id="GO:0003723">
    <property type="term" value="F:RNA binding"/>
    <property type="evidence" value="ECO:0007669"/>
    <property type="project" value="InterPro"/>
</dbReference>
<dbReference type="InterPro" id="IPR036085">
    <property type="entry name" value="PAZ_dom_sf"/>
</dbReference>
<gene>
    <name evidence="3" type="ORF">NUU61_000236</name>
</gene>
<organism evidence="3 4">
    <name type="scientific">Penicillium alfredii</name>
    <dbReference type="NCBI Taxonomy" id="1506179"/>
    <lineage>
        <taxon>Eukaryota</taxon>
        <taxon>Fungi</taxon>
        <taxon>Dikarya</taxon>
        <taxon>Ascomycota</taxon>
        <taxon>Pezizomycotina</taxon>
        <taxon>Eurotiomycetes</taxon>
        <taxon>Eurotiomycetidae</taxon>
        <taxon>Eurotiales</taxon>
        <taxon>Aspergillaceae</taxon>
        <taxon>Penicillium</taxon>
    </lineage>
</organism>
<dbReference type="InterPro" id="IPR014811">
    <property type="entry name" value="ArgoL1"/>
</dbReference>
<dbReference type="SUPFAM" id="SSF53098">
    <property type="entry name" value="Ribonuclease H-like"/>
    <property type="match status" value="1"/>
</dbReference>
<feature type="region of interest" description="Disordered" evidence="1">
    <location>
        <begin position="374"/>
        <end position="437"/>
    </location>
</feature>
<dbReference type="RefSeq" id="XP_056515670.1">
    <property type="nucleotide sequence ID" value="XM_056650820.1"/>
</dbReference>
<dbReference type="InterPro" id="IPR012337">
    <property type="entry name" value="RNaseH-like_sf"/>
</dbReference>
<dbReference type="Proteomes" id="UP001141434">
    <property type="component" value="Unassembled WGS sequence"/>
</dbReference>
<dbReference type="Pfam" id="PF02170">
    <property type="entry name" value="PAZ"/>
    <property type="match status" value="1"/>
</dbReference>
<dbReference type="Pfam" id="PF16488">
    <property type="entry name" value="ArgoL2"/>
    <property type="match status" value="1"/>
</dbReference>
<dbReference type="InterPro" id="IPR003100">
    <property type="entry name" value="PAZ_dom"/>
</dbReference>
<dbReference type="OrthoDB" id="10252740at2759"/>
<dbReference type="Pfam" id="PF08699">
    <property type="entry name" value="ArgoL1"/>
    <property type="match status" value="1"/>
</dbReference>
<evidence type="ECO:0000313" key="4">
    <source>
        <dbReference type="Proteomes" id="UP001141434"/>
    </source>
</evidence>
<dbReference type="PANTHER" id="PTHR22891">
    <property type="entry name" value="EUKARYOTIC TRANSLATION INITIATION FACTOR 2C"/>
    <property type="match status" value="1"/>
</dbReference>
<dbReference type="InterPro" id="IPR045246">
    <property type="entry name" value="Piwi_ago-like"/>
</dbReference>
<dbReference type="Gene3D" id="3.30.420.10">
    <property type="entry name" value="Ribonuclease H-like superfamily/Ribonuclease H"/>
    <property type="match status" value="1"/>
</dbReference>
<dbReference type="PROSITE" id="PS50822">
    <property type="entry name" value="PIWI"/>
    <property type="match status" value="1"/>
</dbReference>
<accession>A0A9W9G9I3</accession>
<dbReference type="SUPFAM" id="SSF101690">
    <property type="entry name" value="PAZ domain"/>
    <property type="match status" value="1"/>
</dbReference>
<sequence>MASICRSARQPTEGISVAVETVAVETEAVGTKAVETSEVAAEENSVAEAVAVVSVEDVEIKVHAFLGLDGQSIPAPDARVEKTENAVAKTLAVERQKTPSQARYPQRPGYGEAGKPVTLYANYLPLEVSSKSLFRYHVDIAADAGGRQPVGKKARQIVRLLLEEHFLQQKAGIATDYRSTIISCTELPQTEQYDVRYKDDIEGDYPENPKVYQVTCQYTGQLDPADLVNYLTSTKAGAMLESKAEIVHILNLLMGHYPKTDSSVVSVGANKHYGLHPGSIDRGSLGAGLEVLRGFFISARAATARVLLNIQVKYLACYQEGPLAMVIGEFQRENTRNIYRLEAFLKRLRVRITHITRKTSSGKPRPRVKAIASLATRADGASSPNPPKITRHGAGPRDVQFFKAAPESQPAQGTESKGKKGKKGKKAPPKAGPPQAGRYISVEEFFKTEYNRALDPNMPVVNVGTREKPVYLPVEVCEVEAGQPVGTKLNASQTANMLAFAVRGRKPAENAQSIVTKGVDLLGLGEPLNKTLSTFGVQPSTELITVHGRVLGAPKIYYKDTKLAQKAVIAMFGSWSMRQIRFTRPVTMKSWTWLYIDAPGARNLWPSPNALNESLMELTNNLRDLGIAADSSKPGTRIQLTGNNDAAAIESAVRNLQEKHQPSLILGILYGKDIALYNCIKQVCDVRCGVRNVNVLAEKFRGANDQYCANVGLKINLKLGGVNQSLNTSDLSFISEGRTMLVGIDVTHPSPGSSSSAPSVAGVVASVDSSLAQWPAEIRIQTARQEMVADLDTLLRSRLQHWARCNENRFPENIVVYRDGVSEGQYDIVLDRELPQLKSACAALYPAKDTARGLPHLAIVVVGKRHNTRFYPTRDADSDRSANPSPGTVVDRGISEARHWDFFLQAHAAMQGTARPAHYFTVWDEIFHPRYPGSAGVPGAADVLQDLTHKLCYLFGRATKAVSVCPPAYYADLVCTRARCYLSGFFDPTPAATPAGSVVGSAGDASAAANSSDVEIHPNVRDSMFYI</sequence>
<dbReference type="AlphaFoldDB" id="A0A9W9G9I3"/>
<dbReference type="InterPro" id="IPR003165">
    <property type="entry name" value="Piwi"/>
</dbReference>
<comment type="caution">
    <text evidence="3">The sequence shown here is derived from an EMBL/GenBank/DDBJ whole genome shotgun (WGS) entry which is preliminary data.</text>
</comment>
<dbReference type="Gene3D" id="3.40.50.2300">
    <property type="match status" value="1"/>
</dbReference>
<dbReference type="SMART" id="SM00950">
    <property type="entry name" value="Piwi"/>
    <property type="match status" value="1"/>
</dbReference>
<evidence type="ECO:0000313" key="3">
    <source>
        <dbReference type="EMBL" id="KAJ5114477.1"/>
    </source>
</evidence>
<evidence type="ECO:0000256" key="1">
    <source>
        <dbReference type="SAM" id="MobiDB-lite"/>
    </source>
</evidence>
<dbReference type="InterPro" id="IPR032474">
    <property type="entry name" value="Argonaute_N"/>
</dbReference>
<name>A0A9W9G9I3_9EURO</name>
<reference evidence="3" key="1">
    <citation type="submission" date="2022-11" db="EMBL/GenBank/DDBJ databases">
        <authorList>
            <person name="Petersen C."/>
        </authorList>
    </citation>
    <scope>NUCLEOTIDE SEQUENCE</scope>
    <source>
        <strain evidence="3">IBT 34128</strain>
    </source>
</reference>
<dbReference type="CDD" id="cd04657">
    <property type="entry name" value="Piwi_ago-like"/>
    <property type="match status" value="1"/>
</dbReference>
<dbReference type="Pfam" id="PF02171">
    <property type="entry name" value="Piwi"/>
    <property type="match status" value="1"/>
</dbReference>
<proteinExistence type="predicted"/>
<evidence type="ECO:0000259" key="2">
    <source>
        <dbReference type="PROSITE" id="PS50822"/>
    </source>
</evidence>
<protein>
    <recommendedName>
        <fullName evidence="2">Piwi domain-containing protein</fullName>
    </recommendedName>
</protein>
<keyword evidence="4" id="KW-1185">Reference proteome</keyword>
<feature type="compositionally biased region" description="Basic residues" evidence="1">
    <location>
        <begin position="419"/>
        <end position="428"/>
    </location>
</feature>
<dbReference type="InterPro" id="IPR036397">
    <property type="entry name" value="RNaseH_sf"/>
</dbReference>